<keyword evidence="10" id="KW-1185">Reference proteome</keyword>
<dbReference type="Gene3D" id="3.30.565.10">
    <property type="entry name" value="Histidine kinase-like ATPase, C-terminal domain"/>
    <property type="match status" value="1"/>
</dbReference>
<dbReference type="SUPFAM" id="SSF55874">
    <property type="entry name" value="ATPase domain of HSP90 chaperone/DNA topoisomerase II/histidine kinase"/>
    <property type="match status" value="1"/>
</dbReference>
<evidence type="ECO:0000256" key="6">
    <source>
        <dbReference type="ARBA" id="ARBA00023012"/>
    </source>
</evidence>
<dbReference type="InterPro" id="IPR050736">
    <property type="entry name" value="Sensor_HK_Regulatory"/>
</dbReference>
<keyword evidence="3" id="KW-0597">Phosphoprotein</keyword>
<gene>
    <name evidence="9" type="ORF">DXC51_24885</name>
</gene>
<dbReference type="InterPro" id="IPR036097">
    <property type="entry name" value="HisK_dim/P_sf"/>
</dbReference>
<dbReference type="CDD" id="cd00082">
    <property type="entry name" value="HisKA"/>
    <property type="match status" value="1"/>
</dbReference>
<dbReference type="InterPro" id="IPR004358">
    <property type="entry name" value="Sig_transdc_His_kin-like_C"/>
</dbReference>
<dbReference type="PANTHER" id="PTHR43711:SF31">
    <property type="entry name" value="HISTIDINE KINASE"/>
    <property type="match status" value="1"/>
</dbReference>
<evidence type="ECO:0000256" key="4">
    <source>
        <dbReference type="ARBA" id="ARBA00022679"/>
    </source>
</evidence>
<dbReference type="SMART" id="SM00387">
    <property type="entry name" value="HATPase_c"/>
    <property type="match status" value="1"/>
</dbReference>
<dbReference type="EMBL" id="QVLV01000027">
    <property type="protein sequence ID" value="RGE56292.1"/>
    <property type="molecule type" value="Genomic_DNA"/>
</dbReference>
<dbReference type="PROSITE" id="PS50109">
    <property type="entry name" value="HIS_KIN"/>
    <property type="match status" value="1"/>
</dbReference>
<dbReference type="Pfam" id="PF02518">
    <property type="entry name" value="HATPase_c"/>
    <property type="match status" value="1"/>
</dbReference>
<keyword evidence="7" id="KW-0812">Transmembrane</keyword>
<dbReference type="AlphaFoldDB" id="A0A3E3HWW5"/>
<dbReference type="Pfam" id="PF00512">
    <property type="entry name" value="HisKA"/>
    <property type="match status" value="1"/>
</dbReference>
<sequence>MKKSGYRTIFHIYLIFLLGLLGAFLASACFFFLLITFRKPDGSLAKSDWPKLMTESFREEILFLDGKPQLSQTGRELLRMEKTGLQLLDASGRELLSWQKPEEAQTGYSAAQLLRIVSSGHLEGRQESSFAAVFTKDGQEYTCLLHFPVKISENTMYLNGERFSGGKNVLLPIAAVLLVLISFFAILYGFRLTRTVKQLVISVDEIAGRCYLPVRSTGAFRDLGESLNRLDAELREGDQLRRDTDRMREEWITNITHDLKTPLSPIRGYAELLLENGVPEEGSCRQYAAVILKNTAYMETLIDDLKLTYQLDNRMLPIHRSRQDIVRFLKELAIDILNTPEYENRTIHFLSDDAPILFPFDPTLLTRAFRNLIINAFVHGNENTEVTILAAVTDSVLQIAVADNGRGIPPEDAAHLFDRYYRGQDTGRKPEGTGLGLAIVKGIAELHGGSISVFSLQHQTSRLLYGSPGAKPVLLNIPADSRTLFQIDFPLIKVN</sequence>
<dbReference type="Proteomes" id="UP000260812">
    <property type="component" value="Unassembled WGS sequence"/>
</dbReference>
<comment type="catalytic activity">
    <reaction evidence="1">
        <text>ATP + protein L-histidine = ADP + protein N-phospho-L-histidine.</text>
        <dbReference type="EC" id="2.7.13.3"/>
    </reaction>
</comment>
<evidence type="ECO:0000259" key="8">
    <source>
        <dbReference type="PROSITE" id="PS50109"/>
    </source>
</evidence>
<comment type="caution">
    <text evidence="9">The sequence shown here is derived from an EMBL/GenBank/DDBJ whole genome shotgun (WGS) entry which is preliminary data.</text>
</comment>
<dbReference type="SMART" id="SM00388">
    <property type="entry name" value="HisKA"/>
    <property type="match status" value="1"/>
</dbReference>
<keyword evidence="6" id="KW-0902">Two-component regulatory system</keyword>
<dbReference type="GO" id="GO:0000155">
    <property type="term" value="F:phosphorelay sensor kinase activity"/>
    <property type="evidence" value="ECO:0007669"/>
    <property type="project" value="InterPro"/>
</dbReference>
<evidence type="ECO:0000256" key="2">
    <source>
        <dbReference type="ARBA" id="ARBA00012438"/>
    </source>
</evidence>
<protein>
    <recommendedName>
        <fullName evidence="2">histidine kinase</fullName>
        <ecNumber evidence="2">2.7.13.3</ecNumber>
    </recommendedName>
</protein>
<evidence type="ECO:0000256" key="7">
    <source>
        <dbReference type="SAM" id="Phobius"/>
    </source>
</evidence>
<dbReference type="InterPro" id="IPR005467">
    <property type="entry name" value="His_kinase_dom"/>
</dbReference>
<evidence type="ECO:0000256" key="3">
    <source>
        <dbReference type="ARBA" id="ARBA00022553"/>
    </source>
</evidence>
<dbReference type="EC" id="2.7.13.3" evidence="2"/>
<keyword evidence="7" id="KW-0472">Membrane</keyword>
<dbReference type="InterPro" id="IPR003594">
    <property type="entry name" value="HATPase_dom"/>
</dbReference>
<name>A0A3E3HWW5_9FIRM</name>
<feature type="transmembrane region" description="Helical" evidence="7">
    <location>
        <begin position="169"/>
        <end position="190"/>
    </location>
</feature>
<keyword evidence="4" id="KW-0808">Transferase</keyword>
<dbReference type="GeneID" id="97990001"/>
<evidence type="ECO:0000256" key="1">
    <source>
        <dbReference type="ARBA" id="ARBA00000085"/>
    </source>
</evidence>
<dbReference type="Gene3D" id="1.10.287.130">
    <property type="match status" value="1"/>
</dbReference>
<proteinExistence type="predicted"/>
<keyword evidence="7" id="KW-1133">Transmembrane helix</keyword>
<dbReference type="InterPro" id="IPR036890">
    <property type="entry name" value="HATPase_C_sf"/>
</dbReference>
<dbReference type="SUPFAM" id="SSF47384">
    <property type="entry name" value="Homodimeric domain of signal transducing histidine kinase"/>
    <property type="match status" value="1"/>
</dbReference>
<accession>A0A3E3HWW5</accession>
<dbReference type="RefSeq" id="WP_117545621.1">
    <property type="nucleotide sequence ID" value="NZ_JBKUNB010000005.1"/>
</dbReference>
<dbReference type="PRINTS" id="PR00344">
    <property type="entry name" value="BCTRLSENSOR"/>
</dbReference>
<dbReference type="PROSITE" id="PS51257">
    <property type="entry name" value="PROKAR_LIPOPROTEIN"/>
    <property type="match status" value="1"/>
</dbReference>
<dbReference type="PANTHER" id="PTHR43711">
    <property type="entry name" value="TWO-COMPONENT HISTIDINE KINASE"/>
    <property type="match status" value="1"/>
</dbReference>
<evidence type="ECO:0000313" key="10">
    <source>
        <dbReference type="Proteomes" id="UP000260812"/>
    </source>
</evidence>
<feature type="domain" description="Histidine kinase" evidence="8">
    <location>
        <begin position="254"/>
        <end position="471"/>
    </location>
</feature>
<evidence type="ECO:0000256" key="5">
    <source>
        <dbReference type="ARBA" id="ARBA00022777"/>
    </source>
</evidence>
<reference evidence="9" key="1">
    <citation type="submission" date="2018-08" db="EMBL/GenBank/DDBJ databases">
        <title>A genome reference for cultivated species of the human gut microbiota.</title>
        <authorList>
            <person name="Zou Y."/>
            <person name="Xue W."/>
            <person name="Luo G."/>
        </authorList>
    </citation>
    <scope>NUCLEOTIDE SEQUENCE [LARGE SCALE GENOMIC DNA]</scope>
    <source>
        <strain evidence="9">TF05-5AC</strain>
    </source>
</reference>
<evidence type="ECO:0000313" key="9">
    <source>
        <dbReference type="EMBL" id="RGE56292.1"/>
    </source>
</evidence>
<organism evidence="9 10">
    <name type="scientific">Eisenbergiella massiliensis</name>
    <dbReference type="NCBI Taxonomy" id="1720294"/>
    <lineage>
        <taxon>Bacteria</taxon>
        <taxon>Bacillati</taxon>
        <taxon>Bacillota</taxon>
        <taxon>Clostridia</taxon>
        <taxon>Lachnospirales</taxon>
        <taxon>Lachnospiraceae</taxon>
        <taxon>Eisenbergiella</taxon>
    </lineage>
</organism>
<dbReference type="InterPro" id="IPR003661">
    <property type="entry name" value="HisK_dim/P_dom"/>
</dbReference>
<dbReference type="CDD" id="cd00075">
    <property type="entry name" value="HATPase"/>
    <property type="match status" value="1"/>
</dbReference>
<feature type="transmembrane region" description="Helical" evidence="7">
    <location>
        <begin position="12"/>
        <end position="37"/>
    </location>
</feature>
<keyword evidence="5 9" id="KW-0418">Kinase</keyword>